<comment type="caution">
    <text evidence="2">The sequence shown here is derived from an EMBL/GenBank/DDBJ whole genome shotgun (WGS) entry which is preliminary data.</text>
</comment>
<proteinExistence type="predicted"/>
<protein>
    <submittedName>
        <fullName evidence="2">Uncharacterized protein</fullName>
    </submittedName>
</protein>
<organism evidence="2 3">
    <name type="scientific">Ensete ventricosum</name>
    <name type="common">Abyssinian banana</name>
    <name type="synonym">Musa ensete</name>
    <dbReference type="NCBI Taxonomy" id="4639"/>
    <lineage>
        <taxon>Eukaryota</taxon>
        <taxon>Viridiplantae</taxon>
        <taxon>Streptophyta</taxon>
        <taxon>Embryophyta</taxon>
        <taxon>Tracheophyta</taxon>
        <taxon>Spermatophyta</taxon>
        <taxon>Magnoliopsida</taxon>
        <taxon>Liliopsida</taxon>
        <taxon>Zingiberales</taxon>
        <taxon>Musaceae</taxon>
        <taxon>Ensete</taxon>
    </lineage>
</organism>
<feature type="compositionally biased region" description="Polar residues" evidence="1">
    <location>
        <begin position="11"/>
        <end position="21"/>
    </location>
</feature>
<evidence type="ECO:0000313" key="2">
    <source>
        <dbReference type="EMBL" id="RRT84072.1"/>
    </source>
</evidence>
<feature type="region of interest" description="Disordered" evidence="1">
    <location>
        <begin position="1"/>
        <end position="21"/>
    </location>
</feature>
<reference evidence="2 3" key="1">
    <citation type="journal article" date="2014" name="Agronomy (Basel)">
        <title>A Draft Genome Sequence for Ensete ventricosum, the Drought-Tolerant Tree Against Hunger.</title>
        <authorList>
            <person name="Harrison J."/>
            <person name="Moore K.A."/>
            <person name="Paszkiewicz K."/>
            <person name="Jones T."/>
            <person name="Grant M."/>
            <person name="Ambacheew D."/>
            <person name="Muzemil S."/>
            <person name="Studholme D.J."/>
        </authorList>
    </citation>
    <scope>NUCLEOTIDE SEQUENCE [LARGE SCALE GENOMIC DNA]</scope>
</reference>
<accession>A0A427B6H9</accession>
<dbReference type="EMBL" id="AMZH03000376">
    <property type="protein sequence ID" value="RRT84072.1"/>
    <property type="molecule type" value="Genomic_DNA"/>
</dbReference>
<dbReference type="Proteomes" id="UP000287651">
    <property type="component" value="Unassembled WGS sequence"/>
</dbReference>
<name>A0A427B6H9_ENSVE</name>
<gene>
    <name evidence="2" type="ORF">B296_00012460</name>
</gene>
<evidence type="ECO:0000313" key="3">
    <source>
        <dbReference type="Proteomes" id="UP000287651"/>
    </source>
</evidence>
<dbReference type="AlphaFoldDB" id="A0A427B6H9"/>
<sequence>MAVIGEGNAGSKGSSADFNSSWQRGCVGYRRQVWTIKGHGWKQWRKMPMGRAPYEVIRCYGFDGGIISYSYDRGKQQQWWLRLHGLKAADEGRKVGDRSREQ</sequence>
<evidence type="ECO:0000256" key="1">
    <source>
        <dbReference type="SAM" id="MobiDB-lite"/>
    </source>
</evidence>